<reference evidence="1" key="1">
    <citation type="submission" date="2014-11" db="EMBL/GenBank/DDBJ databases">
        <authorList>
            <person name="Amaro Gonzalez C."/>
        </authorList>
    </citation>
    <scope>NUCLEOTIDE SEQUENCE</scope>
</reference>
<proteinExistence type="predicted"/>
<accession>A0A0E9XMM6</accession>
<evidence type="ECO:0000313" key="1">
    <source>
        <dbReference type="EMBL" id="JAI03682.1"/>
    </source>
</evidence>
<protein>
    <submittedName>
        <fullName evidence="1">Uncharacterized protein</fullName>
    </submittedName>
</protein>
<sequence length="30" mass="3631">MLYFCCKQIWILYYLTTTKTVKKIFLLAPS</sequence>
<dbReference type="AlphaFoldDB" id="A0A0E9XMM6"/>
<organism evidence="1">
    <name type="scientific">Anguilla anguilla</name>
    <name type="common">European freshwater eel</name>
    <name type="synonym">Muraena anguilla</name>
    <dbReference type="NCBI Taxonomy" id="7936"/>
    <lineage>
        <taxon>Eukaryota</taxon>
        <taxon>Metazoa</taxon>
        <taxon>Chordata</taxon>
        <taxon>Craniata</taxon>
        <taxon>Vertebrata</taxon>
        <taxon>Euteleostomi</taxon>
        <taxon>Actinopterygii</taxon>
        <taxon>Neopterygii</taxon>
        <taxon>Teleostei</taxon>
        <taxon>Anguilliformes</taxon>
        <taxon>Anguillidae</taxon>
        <taxon>Anguilla</taxon>
    </lineage>
</organism>
<dbReference type="EMBL" id="GBXM01004896">
    <property type="protein sequence ID" value="JAI03682.1"/>
    <property type="molecule type" value="Transcribed_RNA"/>
</dbReference>
<name>A0A0E9XMM6_ANGAN</name>
<reference evidence="1" key="2">
    <citation type="journal article" date="2015" name="Fish Shellfish Immunol.">
        <title>Early steps in the European eel (Anguilla anguilla)-Vibrio vulnificus interaction in the gills: Role of the RtxA13 toxin.</title>
        <authorList>
            <person name="Callol A."/>
            <person name="Pajuelo D."/>
            <person name="Ebbesson L."/>
            <person name="Teles M."/>
            <person name="MacKenzie S."/>
            <person name="Amaro C."/>
        </authorList>
    </citation>
    <scope>NUCLEOTIDE SEQUENCE</scope>
</reference>